<evidence type="ECO:0000256" key="2">
    <source>
        <dbReference type="ARBA" id="ARBA00022603"/>
    </source>
</evidence>
<evidence type="ECO:0000256" key="3">
    <source>
        <dbReference type="ARBA" id="ARBA00022679"/>
    </source>
</evidence>
<dbReference type="SUPFAM" id="SSF53335">
    <property type="entry name" value="S-adenosyl-L-methionine-dependent methyltransferases"/>
    <property type="match status" value="1"/>
</dbReference>
<keyword evidence="9" id="KW-1185">Reference proteome</keyword>
<gene>
    <name evidence="8" type="ORF">PGLA1383_LOCUS40269</name>
</gene>
<dbReference type="EC" id="2.1.1.6" evidence="1"/>
<proteinExistence type="inferred from homology"/>
<dbReference type="PANTHER" id="PTHR43836:SF2">
    <property type="entry name" value="CATECHOL O-METHYLTRANSFERASE 1-RELATED"/>
    <property type="match status" value="1"/>
</dbReference>
<dbReference type="OrthoDB" id="186626at2759"/>
<dbReference type="EMBL" id="CAJNNV010028091">
    <property type="protein sequence ID" value="CAE8622928.1"/>
    <property type="molecule type" value="Genomic_DNA"/>
</dbReference>
<dbReference type="InterPro" id="IPR002885">
    <property type="entry name" value="PPR_rpt"/>
</dbReference>
<accession>A0A813GD52</accession>
<dbReference type="Gene3D" id="3.40.50.150">
    <property type="entry name" value="Vaccinia Virus protein VP39"/>
    <property type="match status" value="1"/>
</dbReference>
<keyword evidence="5" id="KW-0128">Catecholamine metabolism</keyword>
<feature type="compositionally biased region" description="Low complexity" evidence="7">
    <location>
        <begin position="526"/>
        <end position="537"/>
    </location>
</feature>
<dbReference type="InterPro" id="IPR029063">
    <property type="entry name" value="SAM-dependent_MTases_sf"/>
</dbReference>
<feature type="region of interest" description="Disordered" evidence="7">
    <location>
        <begin position="874"/>
        <end position="929"/>
    </location>
</feature>
<dbReference type="PROSITE" id="PS51682">
    <property type="entry name" value="SAM_OMT_I"/>
    <property type="match status" value="1"/>
</dbReference>
<organism evidence="8 9">
    <name type="scientific">Polarella glacialis</name>
    <name type="common">Dinoflagellate</name>
    <dbReference type="NCBI Taxonomy" id="89957"/>
    <lineage>
        <taxon>Eukaryota</taxon>
        <taxon>Sar</taxon>
        <taxon>Alveolata</taxon>
        <taxon>Dinophyceae</taxon>
        <taxon>Suessiales</taxon>
        <taxon>Suessiaceae</taxon>
        <taxon>Polarella</taxon>
    </lineage>
</organism>
<dbReference type="Pfam" id="PF01535">
    <property type="entry name" value="PPR"/>
    <property type="match status" value="2"/>
</dbReference>
<evidence type="ECO:0000256" key="6">
    <source>
        <dbReference type="ARBA" id="ARBA00023453"/>
    </source>
</evidence>
<evidence type="ECO:0000256" key="5">
    <source>
        <dbReference type="ARBA" id="ARBA00022939"/>
    </source>
</evidence>
<evidence type="ECO:0000256" key="7">
    <source>
        <dbReference type="SAM" id="MobiDB-lite"/>
    </source>
</evidence>
<comment type="similarity">
    <text evidence="6">Belongs to the class I-like SAM-binding methyltransferase superfamily. Cation-dependent O-methyltransferase family.</text>
</comment>
<dbReference type="GO" id="GO:0016206">
    <property type="term" value="F:catechol O-methyltransferase activity"/>
    <property type="evidence" value="ECO:0007669"/>
    <property type="project" value="UniProtKB-EC"/>
</dbReference>
<dbReference type="InterPro" id="IPR011990">
    <property type="entry name" value="TPR-like_helical_dom_sf"/>
</dbReference>
<dbReference type="PANTHER" id="PTHR43836">
    <property type="entry name" value="CATECHOL O-METHYLTRANSFERASE 1-RELATED"/>
    <property type="match status" value="1"/>
</dbReference>
<feature type="compositionally biased region" description="Low complexity" evidence="7">
    <location>
        <begin position="878"/>
        <end position="897"/>
    </location>
</feature>
<dbReference type="Proteomes" id="UP000654075">
    <property type="component" value="Unassembled WGS sequence"/>
</dbReference>
<name>A0A813GD52_POLGL</name>
<dbReference type="AlphaFoldDB" id="A0A813GD52"/>
<feature type="region of interest" description="Disordered" evidence="7">
    <location>
        <begin position="526"/>
        <end position="547"/>
    </location>
</feature>
<feature type="region of interest" description="Disordered" evidence="7">
    <location>
        <begin position="680"/>
        <end position="715"/>
    </location>
</feature>
<dbReference type="InterPro" id="IPR002935">
    <property type="entry name" value="SAM_O-MeTrfase"/>
</dbReference>
<evidence type="ECO:0000256" key="1">
    <source>
        <dbReference type="ARBA" id="ARBA00012880"/>
    </source>
</evidence>
<sequence>MSKLTATIQGFGRRRLWQQALAVVREIGPEEKLNLRHYGALLAACEKASQWQLALEVFQELQLVAGPPDLAARGAALGACARAGRWREALHLLGSEDVDALACAGVIRACARGTRWQHALVLFDEMGRDGSHFAAPDVVAYSAAAMACSRGASWPLAFQVLAAAAGREAGGQRSSDGKAPPGSRFVDLGLCNAVLGACSHASASGAAHESSAAWVAALDLLDVMLKGPPSRNAFVPVSAFLCGSECGDERLRQSRGVGPGYSTALSGCEAEMQAVHLQPELGDFRCVARGHGSGWQQAIALLASARPHGMEGAVIQAVEGFAHEHRWLKVLGGSKAKLLAQLLQACVRPGDRVVEFGGYVGYSALLLVQRLRLGGGGRVSSCEADAACALVASQLLSWATVAYSGGFRLSEASKSPAEVELFVGRAGDWAAAGRFGCVDLLILDHQGNRYQDDLAAVEPALDRCSARIFADNVLHPGAPLLLFALSATATATTATTTATSTTTSTATASETLKGATLPIEVAQTTSTPTTTSAATPPCNLAPGSQTGGDVARRKYKVAIHEVSEFLHEPPVNDWVIISAFTPRARSALEASTTAAPTAITTTAATTATAITTRRTTNKQLTALLPKTTTAEAIPESTTTSKAIEAAATTSKAITETTSASATQAIATTSASTTSVATTVSTTTTVPTPPTTTATASATTTTTVPTTTTTTATASATASASARLRGTPSELRWWAAEADAICRRSQKGAVDWPRFQAVLRGRLLPWAQPSGFVEVEGEEKTPWDILTEMNQDWWQTAIYERRRGSHNLLGTSIKYIDPEKAYDGYPPDTPDHRAEPASKQSRRSSGAEDHEGETADCSPYCAGCKRCKGPEWTDAAAETTSMPRSNTRTSNTSRTRPTAAPKARPIPAQEPNRKDSSKVVPVPASWPQSRWAPLEPSQTMLDIALRTNWRDLADAESSIAGRLADGEPGDSTDWMCFAKHCVSGSTAFLQPHIWGRPLTARHADLGAARGESWPTGLGAYTAVGVVTLVLSAIRCRRHRQAGLRHALAPNSAAKRCASTTRQASREGEFNIPGVMHTENNMQGRQIKRAKGIFGLEEVPDDESWDLGEESKKRMAADDDDNMPRSANKIGYVSFVMPKKKLPELLMAWAASDKATEEQREALEELAATELPKGWAVWGLAESRDTPGGPGFYLKAPCEPQAICVMEAVDAGQNDLKHVAADPAAMSDGMRDAFEDWMESLRPKKVILQRPDELILHGLEVEVERKGSKANKPGGVKVSKGL</sequence>
<comment type="caution">
    <text evidence="8">The sequence shown here is derived from an EMBL/GenBank/DDBJ whole genome shotgun (WGS) entry which is preliminary data.</text>
</comment>
<dbReference type="GO" id="GO:0006584">
    <property type="term" value="P:catecholamine metabolic process"/>
    <property type="evidence" value="ECO:0007669"/>
    <property type="project" value="UniProtKB-KW"/>
</dbReference>
<evidence type="ECO:0000256" key="4">
    <source>
        <dbReference type="ARBA" id="ARBA00022691"/>
    </source>
</evidence>
<keyword evidence="2" id="KW-0489">Methyltransferase</keyword>
<keyword evidence="4" id="KW-0949">S-adenosyl-L-methionine</keyword>
<dbReference type="Gene3D" id="1.25.40.10">
    <property type="entry name" value="Tetratricopeptide repeat domain"/>
    <property type="match status" value="2"/>
</dbReference>
<evidence type="ECO:0000313" key="8">
    <source>
        <dbReference type="EMBL" id="CAE8622928.1"/>
    </source>
</evidence>
<evidence type="ECO:0000313" key="9">
    <source>
        <dbReference type="Proteomes" id="UP000654075"/>
    </source>
</evidence>
<reference evidence="8" key="1">
    <citation type="submission" date="2021-02" db="EMBL/GenBank/DDBJ databases">
        <authorList>
            <person name="Dougan E. K."/>
            <person name="Rhodes N."/>
            <person name="Thang M."/>
            <person name="Chan C."/>
        </authorList>
    </citation>
    <scope>NUCLEOTIDE SEQUENCE</scope>
</reference>
<feature type="region of interest" description="Disordered" evidence="7">
    <location>
        <begin position="818"/>
        <end position="854"/>
    </location>
</feature>
<dbReference type="GO" id="GO:0032259">
    <property type="term" value="P:methylation"/>
    <property type="evidence" value="ECO:0007669"/>
    <property type="project" value="UniProtKB-KW"/>
</dbReference>
<keyword evidence="3" id="KW-0808">Transferase</keyword>
<protein>
    <recommendedName>
        <fullName evidence="1">catechol O-methyltransferase</fullName>
        <ecNumber evidence="1">2.1.1.6</ecNumber>
    </recommendedName>
</protein>